<comment type="similarity">
    <text evidence="2">Belongs to the major facilitator superfamily.</text>
</comment>
<dbReference type="InterPro" id="IPR011701">
    <property type="entry name" value="MFS"/>
</dbReference>
<dbReference type="SUPFAM" id="SSF103473">
    <property type="entry name" value="MFS general substrate transporter"/>
    <property type="match status" value="1"/>
</dbReference>
<evidence type="ECO:0000256" key="3">
    <source>
        <dbReference type="ARBA" id="ARBA00022448"/>
    </source>
</evidence>
<organism evidence="9 10">
    <name type="scientific">Cyanomargarita calcarea GSE-NOS-MK-12-04C</name>
    <dbReference type="NCBI Taxonomy" id="2839659"/>
    <lineage>
        <taxon>Bacteria</taxon>
        <taxon>Bacillati</taxon>
        <taxon>Cyanobacteriota</taxon>
        <taxon>Cyanophyceae</taxon>
        <taxon>Nostocales</taxon>
        <taxon>Cyanomargaritaceae</taxon>
        <taxon>Cyanomargarita</taxon>
    </lineage>
</organism>
<protein>
    <submittedName>
        <fullName evidence="9">MFS transporter</fullName>
    </submittedName>
</protein>
<gene>
    <name evidence="9" type="ORF">KME60_25475</name>
</gene>
<evidence type="ECO:0000259" key="8">
    <source>
        <dbReference type="PROSITE" id="PS50850"/>
    </source>
</evidence>
<dbReference type="GO" id="GO:0005886">
    <property type="term" value="C:plasma membrane"/>
    <property type="evidence" value="ECO:0007669"/>
    <property type="project" value="UniProtKB-SubCell"/>
</dbReference>
<evidence type="ECO:0000256" key="7">
    <source>
        <dbReference type="SAM" id="Phobius"/>
    </source>
</evidence>
<evidence type="ECO:0000256" key="1">
    <source>
        <dbReference type="ARBA" id="ARBA00004651"/>
    </source>
</evidence>
<evidence type="ECO:0000256" key="4">
    <source>
        <dbReference type="ARBA" id="ARBA00022692"/>
    </source>
</evidence>
<dbReference type="EMBL" id="JAHHGZ010000034">
    <property type="protein sequence ID" value="MBW4670680.1"/>
    <property type="molecule type" value="Genomic_DNA"/>
</dbReference>
<dbReference type="Pfam" id="PF07690">
    <property type="entry name" value="MFS_1"/>
    <property type="match status" value="1"/>
</dbReference>
<reference evidence="9" key="1">
    <citation type="submission" date="2021-05" db="EMBL/GenBank/DDBJ databases">
        <authorList>
            <person name="Pietrasiak N."/>
            <person name="Ward R."/>
            <person name="Stajich J.E."/>
            <person name="Kurbessoian T."/>
        </authorList>
    </citation>
    <scope>NUCLEOTIDE SEQUENCE</scope>
    <source>
        <strain evidence="9">GSE-NOS-MK-12-04C</strain>
    </source>
</reference>
<feature type="transmembrane region" description="Helical" evidence="7">
    <location>
        <begin position="251"/>
        <end position="272"/>
    </location>
</feature>
<accession>A0A951UXL6</accession>
<evidence type="ECO:0000256" key="5">
    <source>
        <dbReference type="ARBA" id="ARBA00022989"/>
    </source>
</evidence>
<dbReference type="Gene3D" id="1.20.1250.20">
    <property type="entry name" value="MFS general substrate transporter like domains"/>
    <property type="match status" value="1"/>
</dbReference>
<feature type="domain" description="Major facilitator superfamily (MFS) profile" evidence="8">
    <location>
        <begin position="11"/>
        <end position="394"/>
    </location>
</feature>
<keyword evidence="3" id="KW-0813">Transport</keyword>
<dbReference type="PANTHER" id="PTHR23514">
    <property type="entry name" value="BYPASS OF STOP CODON PROTEIN 6"/>
    <property type="match status" value="1"/>
</dbReference>
<reference evidence="9" key="2">
    <citation type="journal article" date="2022" name="Microbiol. Resour. Announc.">
        <title>Metagenome Sequencing to Explore Phylogenomics of Terrestrial Cyanobacteria.</title>
        <authorList>
            <person name="Ward R.D."/>
            <person name="Stajich J.E."/>
            <person name="Johansen J.R."/>
            <person name="Huntemann M."/>
            <person name="Clum A."/>
            <person name="Foster B."/>
            <person name="Foster B."/>
            <person name="Roux S."/>
            <person name="Palaniappan K."/>
            <person name="Varghese N."/>
            <person name="Mukherjee S."/>
            <person name="Reddy T.B.K."/>
            <person name="Daum C."/>
            <person name="Copeland A."/>
            <person name="Chen I.A."/>
            <person name="Ivanova N.N."/>
            <person name="Kyrpides N.C."/>
            <person name="Shapiro N."/>
            <person name="Eloe-Fadrosh E.A."/>
            <person name="Pietrasiak N."/>
        </authorList>
    </citation>
    <scope>NUCLEOTIDE SEQUENCE</scope>
    <source>
        <strain evidence="9">GSE-NOS-MK-12-04C</strain>
    </source>
</reference>
<keyword evidence="5 7" id="KW-1133">Transmembrane helix</keyword>
<dbReference type="AlphaFoldDB" id="A0A951UXL6"/>
<feature type="transmembrane region" description="Helical" evidence="7">
    <location>
        <begin position="139"/>
        <end position="162"/>
    </location>
</feature>
<comment type="caution">
    <text evidence="9">The sequence shown here is derived from an EMBL/GenBank/DDBJ whole genome shotgun (WGS) entry which is preliminary data.</text>
</comment>
<comment type="subcellular location">
    <subcellularLocation>
        <location evidence="1">Cell membrane</location>
        <topology evidence="1">Multi-pass membrane protein</topology>
    </subcellularLocation>
</comment>
<feature type="transmembrane region" description="Helical" evidence="7">
    <location>
        <begin position="339"/>
        <end position="363"/>
    </location>
</feature>
<dbReference type="PANTHER" id="PTHR23514:SF3">
    <property type="entry name" value="BYPASS OF STOP CODON PROTEIN 6"/>
    <property type="match status" value="1"/>
</dbReference>
<evidence type="ECO:0000256" key="2">
    <source>
        <dbReference type="ARBA" id="ARBA00008335"/>
    </source>
</evidence>
<dbReference type="InterPro" id="IPR020846">
    <property type="entry name" value="MFS_dom"/>
</dbReference>
<feature type="transmembrane region" description="Helical" evidence="7">
    <location>
        <begin position="168"/>
        <end position="191"/>
    </location>
</feature>
<dbReference type="GO" id="GO:0022857">
    <property type="term" value="F:transmembrane transporter activity"/>
    <property type="evidence" value="ECO:0007669"/>
    <property type="project" value="InterPro"/>
</dbReference>
<feature type="transmembrane region" description="Helical" evidence="7">
    <location>
        <begin position="43"/>
        <end position="65"/>
    </location>
</feature>
<evidence type="ECO:0000256" key="6">
    <source>
        <dbReference type="ARBA" id="ARBA00023136"/>
    </source>
</evidence>
<name>A0A951UXL6_9CYAN</name>
<keyword evidence="4 7" id="KW-0812">Transmembrane</keyword>
<feature type="transmembrane region" description="Helical" evidence="7">
    <location>
        <begin position="77"/>
        <end position="96"/>
    </location>
</feature>
<sequence length="394" mass="41697">MSLSRSPFKNQLWIGVALSFYAFIAIGIAEGGLGVLIPSIQATYNLTAATITLLFISQATGYIVAAFSSSLLSSRIGLARMLLLGAISLTSALLIYALSPYWLLMVAAGTLIGLGVGLIDAGINSYIAHQQSNADLMGILHAFYGIGAFLGPTVATTLLAMHLNWRQIYLVFAVVVGLTVIGMLWAVAYNYKPLTKRSQVSGTSAKANLGVALKTPTVLLAALLLLVYVGMEVSIGNWAYSVQTVSRATPATLAGYSVSAYWMGLTVGRLATGRVVKYLGATRTLDSALMLLVVGLVTWWLLPNQLLSLPILGFALAPIFPMTIWLMPQRVPPAIVPAAIGFMTSVASLGAAGIPAILGWFAARFSLGIIPFLMIPLAGLIVVLHRCLVQRATV</sequence>
<feature type="transmembrane region" description="Helical" evidence="7">
    <location>
        <begin position="102"/>
        <end position="127"/>
    </location>
</feature>
<feature type="transmembrane region" description="Helical" evidence="7">
    <location>
        <begin position="308"/>
        <end position="327"/>
    </location>
</feature>
<keyword evidence="6 7" id="KW-0472">Membrane</keyword>
<dbReference type="Proteomes" id="UP000729701">
    <property type="component" value="Unassembled WGS sequence"/>
</dbReference>
<feature type="transmembrane region" description="Helical" evidence="7">
    <location>
        <begin position="369"/>
        <end position="389"/>
    </location>
</feature>
<feature type="transmembrane region" description="Helical" evidence="7">
    <location>
        <begin position="211"/>
        <end position="231"/>
    </location>
</feature>
<evidence type="ECO:0000313" key="10">
    <source>
        <dbReference type="Proteomes" id="UP000729701"/>
    </source>
</evidence>
<dbReference type="PROSITE" id="PS50850">
    <property type="entry name" value="MFS"/>
    <property type="match status" value="1"/>
</dbReference>
<dbReference type="InterPro" id="IPR051788">
    <property type="entry name" value="MFS_Transporter"/>
</dbReference>
<dbReference type="InterPro" id="IPR036259">
    <property type="entry name" value="MFS_trans_sf"/>
</dbReference>
<proteinExistence type="inferred from homology"/>
<evidence type="ECO:0000313" key="9">
    <source>
        <dbReference type="EMBL" id="MBW4670680.1"/>
    </source>
</evidence>
<feature type="transmembrane region" description="Helical" evidence="7">
    <location>
        <begin position="12"/>
        <end position="37"/>
    </location>
</feature>
<feature type="transmembrane region" description="Helical" evidence="7">
    <location>
        <begin position="284"/>
        <end position="302"/>
    </location>
</feature>